<accession>A0ABM2ZWQ7</accession>
<dbReference type="SUPFAM" id="SSF56672">
    <property type="entry name" value="DNA/RNA polymerases"/>
    <property type="match status" value="1"/>
</dbReference>
<evidence type="ECO:0000259" key="1">
    <source>
        <dbReference type="Pfam" id="PF17919"/>
    </source>
</evidence>
<dbReference type="Pfam" id="PF17919">
    <property type="entry name" value="RT_RNaseH_2"/>
    <property type="match status" value="1"/>
</dbReference>
<reference evidence="3" key="2">
    <citation type="submission" date="2025-08" db="UniProtKB">
        <authorList>
            <consortium name="RefSeq"/>
        </authorList>
    </citation>
    <scope>IDENTIFICATION</scope>
</reference>
<dbReference type="Gene3D" id="2.40.70.10">
    <property type="entry name" value="Acid Proteases"/>
    <property type="match status" value="1"/>
</dbReference>
<organism evidence="2 3">
    <name type="scientific">Gossypium hirsutum</name>
    <name type="common">Upland cotton</name>
    <name type="synonym">Gossypium mexicanum</name>
    <dbReference type="NCBI Taxonomy" id="3635"/>
    <lineage>
        <taxon>Eukaryota</taxon>
        <taxon>Viridiplantae</taxon>
        <taxon>Streptophyta</taxon>
        <taxon>Embryophyta</taxon>
        <taxon>Tracheophyta</taxon>
        <taxon>Spermatophyta</taxon>
        <taxon>Magnoliopsida</taxon>
        <taxon>eudicotyledons</taxon>
        <taxon>Gunneridae</taxon>
        <taxon>Pentapetalae</taxon>
        <taxon>rosids</taxon>
        <taxon>malvids</taxon>
        <taxon>Malvales</taxon>
        <taxon>Malvaceae</taxon>
        <taxon>Malvoideae</taxon>
        <taxon>Gossypium</taxon>
    </lineage>
</organism>
<dbReference type="Pfam" id="PF08284">
    <property type="entry name" value="RVP_2"/>
    <property type="match status" value="1"/>
</dbReference>
<keyword evidence="2" id="KW-1185">Reference proteome</keyword>
<dbReference type="CDD" id="cd00303">
    <property type="entry name" value="retropepsin_like"/>
    <property type="match status" value="1"/>
</dbReference>
<reference evidence="2" key="1">
    <citation type="journal article" date="2020" name="Nat. Genet.">
        <title>Genomic diversifications of five Gossypium allopolyploid species and their impact on cotton improvement.</title>
        <authorList>
            <person name="Chen Z.J."/>
            <person name="Sreedasyam A."/>
            <person name="Ando A."/>
            <person name="Song Q."/>
            <person name="De Santiago L.M."/>
            <person name="Hulse-Kemp A.M."/>
            <person name="Ding M."/>
            <person name="Ye W."/>
            <person name="Kirkbride R.C."/>
            <person name="Jenkins J."/>
            <person name="Plott C."/>
            <person name="Lovell J."/>
            <person name="Lin Y.M."/>
            <person name="Vaughn R."/>
            <person name="Liu B."/>
            <person name="Simpson S."/>
            <person name="Scheffler B.E."/>
            <person name="Wen L."/>
            <person name="Saski C.A."/>
            <person name="Grover C.E."/>
            <person name="Hu G."/>
            <person name="Conover J.L."/>
            <person name="Carlson J.W."/>
            <person name="Shu S."/>
            <person name="Boston L.B."/>
            <person name="Williams M."/>
            <person name="Peterson D.G."/>
            <person name="McGee K."/>
            <person name="Jones D.C."/>
            <person name="Wendel J.F."/>
            <person name="Stelly D.M."/>
            <person name="Grimwood J."/>
            <person name="Schmutz J."/>
        </authorList>
    </citation>
    <scope>NUCLEOTIDE SEQUENCE [LARGE SCALE GENOMIC DNA]</scope>
    <source>
        <strain evidence="2">cv. TM-1</strain>
    </source>
</reference>
<feature type="domain" description="Reverse transcriptase/retrotransposon-derived protein RNase H-like" evidence="1">
    <location>
        <begin position="288"/>
        <end position="325"/>
    </location>
</feature>
<dbReference type="InterPro" id="IPR041577">
    <property type="entry name" value="RT_RNaseH_2"/>
</dbReference>
<dbReference type="InterPro" id="IPR043128">
    <property type="entry name" value="Rev_trsase/Diguanyl_cyclase"/>
</dbReference>
<dbReference type="InterPro" id="IPR051320">
    <property type="entry name" value="Viral_Replic_Matur_Polypro"/>
</dbReference>
<dbReference type="InterPro" id="IPR021109">
    <property type="entry name" value="Peptidase_aspartic_dom_sf"/>
</dbReference>
<evidence type="ECO:0000313" key="2">
    <source>
        <dbReference type="Proteomes" id="UP000818029"/>
    </source>
</evidence>
<evidence type="ECO:0000313" key="3">
    <source>
        <dbReference type="RefSeq" id="XP_040946288.1"/>
    </source>
</evidence>
<gene>
    <name evidence="3" type="primary">LOC121215556</name>
</gene>
<dbReference type="RefSeq" id="XP_040946288.1">
    <property type="nucleotide sequence ID" value="XM_041090354.1"/>
</dbReference>
<dbReference type="InterPro" id="IPR043502">
    <property type="entry name" value="DNA/RNA_pol_sf"/>
</dbReference>
<proteinExistence type="predicted"/>
<dbReference type="PANTHER" id="PTHR33064:SF37">
    <property type="entry name" value="RIBONUCLEASE H"/>
    <property type="match status" value="1"/>
</dbReference>
<name>A0ABM2ZWQ7_GOSHI</name>
<protein>
    <recommendedName>
        <fullName evidence="1">Reverse transcriptase/retrotransposon-derived protein RNase H-like domain-containing protein</fullName>
    </recommendedName>
</protein>
<dbReference type="PANTHER" id="PTHR33064">
    <property type="entry name" value="POL PROTEIN"/>
    <property type="match status" value="1"/>
</dbReference>
<dbReference type="Proteomes" id="UP000818029">
    <property type="component" value="Chromosome A01"/>
</dbReference>
<dbReference type="Gene3D" id="3.30.70.270">
    <property type="match status" value="1"/>
</dbReference>
<sequence>MGLSFCELARQMVPTEYEYCVHFEDGLKDSLRVLIALQKERDFTALVNKTKIAEEVKRAKCQNREKKRSLCGLWDTLSGLSMEADQMQATGIGTVQLSRGVRQPPRGRACNVSETLDILVERTASEVTLLSPLGQFVKVDKLFRNFPLEVQGVIFLVDLMQVPFGEFDLILGMDWLVKYRAILYCAAKQMVLRTVKENEVVVIGERRNYWSNVISTLKVEKLVRKGCEAYLAYISVPDSGVSTVKDIKTIKDFPDVFSDELPRLPPNWFSLVAIPLTKLLRKGVTFNWTDAQQESFEKLKKVLTNAPVLIQPDSEKEFTLYSDAFWQLFIGNRLVHLIPFYSSPFPPRGVHWLNIESSILLFGSLPNLFFPCAQLLFLVDLHRIASNLGYLRICRLHRLKQWK</sequence>
<dbReference type="GeneID" id="121215556"/>